<proteinExistence type="predicted"/>
<dbReference type="RefSeq" id="WP_190417832.1">
    <property type="nucleotide sequence ID" value="NZ_JAMPKK010000042.1"/>
</dbReference>
<evidence type="ECO:0000313" key="3">
    <source>
        <dbReference type="Proteomes" id="UP001442494"/>
    </source>
</evidence>
<evidence type="ECO:0000313" key="2">
    <source>
        <dbReference type="EMBL" id="MEP0866380.1"/>
    </source>
</evidence>
<gene>
    <name evidence="2" type="ORF">NDI37_18135</name>
</gene>
<evidence type="ECO:0008006" key="4">
    <source>
        <dbReference type="Google" id="ProtNLM"/>
    </source>
</evidence>
<accession>A0ABV0JSE8</accession>
<dbReference type="Proteomes" id="UP001442494">
    <property type="component" value="Unassembled WGS sequence"/>
</dbReference>
<organism evidence="2 3">
    <name type="scientific">Funiculus sociatus GB2-A5</name>
    <dbReference type="NCBI Taxonomy" id="2933946"/>
    <lineage>
        <taxon>Bacteria</taxon>
        <taxon>Bacillati</taxon>
        <taxon>Cyanobacteriota</taxon>
        <taxon>Cyanophyceae</taxon>
        <taxon>Coleofasciculales</taxon>
        <taxon>Coleofasciculaceae</taxon>
        <taxon>Funiculus</taxon>
    </lineage>
</organism>
<protein>
    <recommendedName>
        <fullName evidence="4">NADH dehydrogenase subunit 3</fullName>
    </recommendedName>
</protein>
<evidence type="ECO:0000256" key="1">
    <source>
        <dbReference type="SAM" id="Phobius"/>
    </source>
</evidence>
<keyword evidence="1" id="KW-0812">Transmembrane</keyword>
<comment type="caution">
    <text evidence="2">The sequence shown here is derived from an EMBL/GenBank/DDBJ whole genome shotgun (WGS) entry which is preliminary data.</text>
</comment>
<name>A0ABV0JSE8_9CYAN</name>
<feature type="transmembrane region" description="Helical" evidence="1">
    <location>
        <begin position="12"/>
        <end position="34"/>
    </location>
</feature>
<reference evidence="2 3" key="1">
    <citation type="submission" date="2022-04" db="EMBL/GenBank/DDBJ databases">
        <title>Positive selection, recombination, and allopatry shape intraspecific diversity of widespread and dominant cyanobacteria.</title>
        <authorList>
            <person name="Wei J."/>
            <person name="Shu W."/>
            <person name="Hu C."/>
        </authorList>
    </citation>
    <scope>NUCLEOTIDE SEQUENCE [LARGE SCALE GENOMIC DNA]</scope>
    <source>
        <strain evidence="2 3">GB2-A5</strain>
    </source>
</reference>
<sequence length="70" mass="7550">MNTFINKLISTSVMLIFTAAGFVVLAFSVVLMMVESLVSQVLSEATALQNHSLTERVTSAEEPSRGSQIC</sequence>
<keyword evidence="3" id="KW-1185">Reference proteome</keyword>
<keyword evidence="1" id="KW-1133">Transmembrane helix</keyword>
<dbReference type="EMBL" id="JAMPKK010000042">
    <property type="protein sequence ID" value="MEP0866380.1"/>
    <property type="molecule type" value="Genomic_DNA"/>
</dbReference>
<keyword evidence="1" id="KW-0472">Membrane</keyword>